<evidence type="ECO:0000313" key="2">
    <source>
        <dbReference type="Proteomes" id="UP000308836"/>
    </source>
</evidence>
<gene>
    <name evidence="1" type="ORF">E5336_08065</name>
</gene>
<reference evidence="1" key="1">
    <citation type="submission" date="2019-04" db="EMBL/GenBank/DDBJ databases">
        <title>Microbes associate with the intestines of laboratory mice.</title>
        <authorList>
            <person name="Navarre W."/>
            <person name="Wong E."/>
            <person name="Huang K."/>
            <person name="Tropini C."/>
            <person name="Ng K."/>
            <person name="Yu B."/>
        </authorList>
    </citation>
    <scope>NUCLEOTIDE SEQUENCE</scope>
    <source>
        <strain evidence="1">NM09_H32</strain>
    </source>
</reference>
<dbReference type="Proteomes" id="UP000308836">
    <property type="component" value="Unassembled WGS sequence"/>
</dbReference>
<organism evidence="1 2">
    <name type="scientific">Dubosiella muris</name>
    <dbReference type="NCBI Taxonomy" id="3038133"/>
    <lineage>
        <taxon>Bacteria</taxon>
        <taxon>Bacillati</taxon>
        <taxon>Bacillota</taxon>
        <taxon>Erysipelotrichia</taxon>
        <taxon>Erysipelotrichales</taxon>
        <taxon>Erysipelotrichaceae</taxon>
        <taxon>Dubosiella</taxon>
    </lineage>
</organism>
<comment type="caution">
    <text evidence="1">The sequence shown here is derived from an EMBL/GenBank/DDBJ whole genome shotgun (WGS) entry which is preliminary data.</text>
</comment>
<dbReference type="EMBL" id="SRYG01000016">
    <property type="protein sequence ID" value="TGY65507.1"/>
    <property type="molecule type" value="Genomic_DNA"/>
</dbReference>
<accession>A0AC61R612</accession>
<sequence>MAKPLPLSGVGVVRIILKNKDAFQCNLRSKETQGERTSYLFDVFYENAAGTLNIAVEKDEIVLAALNLSLGKVTNLNNDANLKKLCKYVLEKAA</sequence>
<keyword evidence="2" id="KW-1185">Reference proteome</keyword>
<evidence type="ECO:0000313" key="1">
    <source>
        <dbReference type="EMBL" id="TGY65507.1"/>
    </source>
</evidence>
<name>A0AC61R612_9FIRM</name>
<proteinExistence type="predicted"/>
<protein>
    <submittedName>
        <fullName evidence="1">Uncharacterized protein</fullName>
    </submittedName>
</protein>